<dbReference type="Proteomes" id="UP001472677">
    <property type="component" value="Unassembled WGS sequence"/>
</dbReference>
<feature type="region of interest" description="Disordered" evidence="1">
    <location>
        <begin position="441"/>
        <end position="474"/>
    </location>
</feature>
<keyword evidence="3" id="KW-1185">Reference proteome</keyword>
<dbReference type="PANTHER" id="PTHR33416:SF17">
    <property type="entry name" value="PROTEIN KAKU4"/>
    <property type="match status" value="1"/>
</dbReference>
<dbReference type="PANTHER" id="PTHR33416">
    <property type="entry name" value="NUCLEAR PORE COMPLEX PROTEIN NUP1"/>
    <property type="match status" value="1"/>
</dbReference>
<evidence type="ECO:0000313" key="3">
    <source>
        <dbReference type="Proteomes" id="UP001472677"/>
    </source>
</evidence>
<organism evidence="2 3">
    <name type="scientific">Hibiscus sabdariffa</name>
    <name type="common">roselle</name>
    <dbReference type="NCBI Taxonomy" id="183260"/>
    <lineage>
        <taxon>Eukaryota</taxon>
        <taxon>Viridiplantae</taxon>
        <taxon>Streptophyta</taxon>
        <taxon>Embryophyta</taxon>
        <taxon>Tracheophyta</taxon>
        <taxon>Spermatophyta</taxon>
        <taxon>Magnoliopsida</taxon>
        <taxon>eudicotyledons</taxon>
        <taxon>Gunneridae</taxon>
        <taxon>Pentapetalae</taxon>
        <taxon>rosids</taxon>
        <taxon>malvids</taxon>
        <taxon>Malvales</taxon>
        <taxon>Malvaceae</taxon>
        <taxon>Malvoideae</taxon>
        <taxon>Hibiscus</taxon>
    </lineage>
</organism>
<evidence type="ECO:0000256" key="1">
    <source>
        <dbReference type="SAM" id="MobiDB-lite"/>
    </source>
</evidence>
<sequence length="606" mass="66783">MATISGASPRRDPQSGAMSPETPYDRPGFLNSALRNPEWISRNIFPPTRAIVTGGGRLLASVLGFDSSSSSSSSECSSCPDDSHDNNDDQEVSSQGVHAIEDVSVPPFILYVMLQKELLISLLKLYAVMLREPRSFAGKHKPKHLIEQLLMHETFSTQECDKLTDIIKSRVVDSPSICGLGLGRLDETPERTCANVEIHGFHNKAVLEAATKLLEDKKSGPNYNSEVPHGTSALNSVTLKHGVEGEVRSPVDMAKSYMQTCPPWASPSKNNTDFRFPSVAMPLFKEDPPYSIGGNFLYSSKRKRNSPATGLWNIQDEIRKVRYKANEEMLRNLSSSKNGWSSFPSEHKRVPDSIAANNLGSAKEDKSQGSKRPVDASVDLAAKSASHLTKDAFHVDALPRPASLGCQQNLVMQTTQSIKMEKDETVDVGQRLQPTLYIKTEAHSDDDLDGNHRKESNGSIQPFSRTNEGIAQNSQVEDKNYWTLNEVAVIGSPNGFPSRSNMSSEADKEQNHRPIISKEDEAVASGVAPEEKRELLYEASTVNETDAAASVSQHSWSMQHEGSPEYQNSPTSKGSSPGIIHFSIEKQQQQGGKVSRYNMRHRGRHR</sequence>
<feature type="region of interest" description="Disordered" evidence="1">
    <location>
        <begin position="68"/>
        <end position="94"/>
    </location>
</feature>
<dbReference type="EMBL" id="JBBPBM010000006">
    <property type="protein sequence ID" value="KAK8582091.1"/>
    <property type="molecule type" value="Genomic_DNA"/>
</dbReference>
<proteinExistence type="predicted"/>
<evidence type="ECO:0008006" key="4">
    <source>
        <dbReference type="Google" id="ProtNLM"/>
    </source>
</evidence>
<gene>
    <name evidence="2" type="ORF">V6N12_072288</name>
</gene>
<feature type="compositionally biased region" description="Low complexity" evidence="1">
    <location>
        <begin position="68"/>
        <end position="80"/>
    </location>
</feature>
<name>A0ABR2FMP9_9ROSI</name>
<accession>A0ABR2FMP9</accession>
<feature type="compositionally biased region" description="Basic and acidic residues" evidence="1">
    <location>
        <begin position="441"/>
        <end position="456"/>
    </location>
</feature>
<protein>
    <recommendedName>
        <fullName evidence="4">Protein KAKU4</fullName>
    </recommendedName>
</protein>
<feature type="region of interest" description="Disordered" evidence="1">
    <location>
        <begin position="492"/>
        <end position="606"/>
    </location>
</feature>
<reference evidence="2 3" key="1">
    <citation type="journal article" date="2024" name="G3 (Bethesda)">
        <title>Genome assembly of Hibiscus sabdariffa L. provides insights into metabolisms of medicinal natural products.</title>
        <authorList>
            <person name="Kim T."/>
        </authorList>
    </citation>
    <scope>NUCLEOTIDE SEQUENCE [LARGE SCALE GENOMIC DNA]</scope>
    <source>
        <strain evidence="2">TK-2024</strain>
        <tissue evidence="2">Old leaves</tissue>
    </source>
</reference>
<feature type="compositionally biased region" description="Polar residues" evidence="1">
    <location>
        <begin position="540"/>
        <end position="575"/>
    </location>
</feature>
<feature type="compositionally biased region" description="Polar residues" evidence="1">
    <location>
        <begin position="495"/>
        <end position="504"/>
    </location>
</feature>
<feature type="region of interest" description="Disordered" evidence="1">
    <location>
        <begin position="1"/>
        <end position="30"/>
    </location>
</feature>
<comment type="caution">
    <text evidence="2">The sequence shown here is derived from an EMBL/GenBank/DDBJ whole genome shotgun (WGS) entry which is preliminary data.</text>
</comment>
<feature type="compositionally biased region" description="Polar residues" evidence="1">
    <location>
        <begin position="457"/>
        <end position="474"/>
    </location>
</feature>
<evidence type="ECO:0000313" key="2">
    <source>
        <dbReference type="EMBL" id="KAK8582091.1"/>
    </source>
</evidence>
<feature type="compositionally biased region" description="Basic and acidic residues" evidence="1">
    <location>
        <begin position="505"/>
        <end position="521"/>
    </location>
</feature>